<dbReference type="SUPFAM" id="SSF53448">
    <property type="entry name" value="Nucleotide-diphospho-sugar transferases"/>
    <property type="match status" value="1"/>
</dbReference>
<sequence>MVPTQAPHPARFQPVIFSDAGSNLYPLCETPTEMVPKALVPVLNRPMIAFPLQWIVAAGFRNCLLVAPVAEHAALAAALRTLCLVPPNVDAADVGTKSNVAVTASAASSAVPGADTLSSSPSSPVLTVELVPYGPKVGETVRSLLHPNESVSRVRWGTAQLLYWLAATRKLERDPLVVPVDLIAPHMPLTALLGTHLASKPEPPTVSCLFYERGAGEGTGKERERDGPANLFTAYARAPVRVQEGISACEHGVPNALPVYNPLLIMDSDDVSDKNASDLELRMSLLWKHPYARISTTLLDSHVYVLRLAPLLPLLETHPELNSITAQLVPFVVKCGWQTRLSEKARWLVSPQTRADDPLAERRGGDLGASMPAPWMSVSEAQLATHQPYHPRAEMILARLHPEPQRPLPPTAVPAADTDKARASAATDEAFMARANTVPTYLECNRYLLRQAAADAPLLRRYPLPVVAGSGAAPFEMPRDAGDAAPIHARAQLSADCMVGAGTQIDERATIKHSILGRLCVVGKNVRIMRSILMDGVHVGDNAKLENCIVGTQAKIGDRAQLKETDVGPYYVVPRGVESKNEKLVAYDDDDADASSSTASAADADAP</sequence>
<dbReference type="PANTHER" id="PTHR45989:SF1">
    <property type="entry name" value="TRANSLATION INITIATION FACTOR EIF-2B SUBUNIT GAMMA"/>
    <property type="match status" value="1"/>
</dbReference>
<evidence type="ECO:0000256" key="4">
    <source>
        <dbReference type="ARBA" id="ARBA00022540"/>
    </source>
</evidence>
<dbReference type="EMBL" id="CP119955">
    <property type="protein sequence ID" value="WFC96870.1"/>
    <property type="molecule type" value="Genomic_DNA"/>
</dbReference>
<evidence type="ECO:0000256" key="1">
    <source>
        <dbReference type="ARBA" id="ARBA00004514"/>
    </source>
</evidence>
<feature type="domain" description="EIF2B subunit epsilon/gamma LbH" evidence="10">
    <location>
        <begin position="487"/>
        <end position="565"/>
    </location>
</feature>
<keyword evidence="4 11" id="KW-0396">Initiation factor</keyword>
<keyword evidence="12" id="KW-1185">Reference proteome</keyword>
<evidence type="ECO:0000256" key="6">
    <source>
        <dbReference type="ARBA" id="ARBA00044196"/>
    </source>
</evidence>
<evidence type="ECO:0000256" key="8">
    <source>
        <dbReference type="ARBA" id="ARBA00046432"/>
    </source>
</evidence>
<accession>A0AAF0IR72</accession>
<dbReference type="Gene3D" id="2.160.10.10">
    <property type="entry name" value="Hexapeptide repeat proteins"/>
    <property type="match status" value="1"/>
</dbReference>
<dbReference type="InterPro" id="IPR029044">
    <property type="entry name" value="Nucleotide-diphossugar_trans"/>
</dbReference>
<evidence type="ECO:0000256" key="7">
    <source>
        <dbReference type="ARBA" id="ARBA00044229"/>
    </source>
</evidence>
<evidence type="ECO:0000259" key="10">
    <source>
        <dbReference type="Pfam" id="PF25084"/>
    </source>
</evidence>
<comment type="similarity">
    <text evidence="2">Belongs to the eIF-2B gamma/epsilon subunits family.</text>
</comment>
<keyword evidence="3" id="KW-0963">Cytoplasm</keyword>
<evidence type="ECO:0000256" key="2">
    <source>
        <dbReference type="ARBA" id="ARBA00007878"/>
    </source>
</evidence>
<dbReference type="GO" id="GO:0005085">
    <property type="term" value="F:guanyl-nucleotide exchange factor activity"/>
    <property type="evidence" value="ECO:0007669"/>
    <property type="project" value="TreeGrafter"/>
</dbReference>
<dbReference type="GO" id="GO:0003743">
    <property type="term" value="F:translation initiation factor activity"/>
    <property type="evidence" value="ECO:0007669"/>
    <property type="project" value="UniProtKB-KW"/>
</dbReference>
<proteinExistence type="inferred from homology"/>
<dbReference type="Pfam" id="PF25084">
    <property type="entry name" value="LbH_EIF2B"/>
    <property type="match status" value="1"/>
</dbReference>
<dbReference type="GO" id="GO:0005851">
    <property type="term" value="C:eukaryotic translation initiation factor 2B complex"/>
    <property type="evidence" value="ECO:0007669"/>
    <property type="project" value="TreeGrafter"/>
</dbReference>
<comment type="subcellular location">
    <subcellularLocation>
        <location evidence="1">Cytoplasm</location>
        <location evidence="1">Cytosol</location>
    </subcellularLocation>
</comment>
<dbReference type="Proteomes" id="UP001216638">
    <property type="component" value="Chromosome 5"/>
</dbReference>
<dbReference type="InterPro" id="IPR051960">
    <property type="entry name" value="eIF2B_gamma"/>
</dbReference>
<keyword evidence="5" id="KW-0648">Protein biosynthesis</keyword>
<dbReference type="CDD" id="cd04652">
    <property type="entry name" value="LbH_eIF2B_gamma_C"/>
    <property type="match status" value="1"/>
</dbReference>
<reference evidence="11" key="1">
    <citation type="submission" date="2023-03" db="EMBL/GenBank/DDBJ databases">
        <title>Mating type loci evolution in Malassezia.</title>
        <authorList>
            <person name="Coelho M.A."/>
        </authorList>
    </citation>
    <scope>NUCLEOTIDE SEQUENCE</scope>
    <source>
        <strain evidence="11">CBS 14135</strain>
    </source>
</reference>
<feature type="compositionally biased region" description="Low complexity" evidence="9">
    <location>
        <begin position="594"/>
        <end position="607"/>
    </location>
</feature>
<feature type="region of interest" description="Disordered" evidence="9">
    <location>
        <begin position="582"/>
        <end position="607"/>
    </location>
</feature>
<gene>
    <name evidence="11" type="primary">GCD1</name>
    <name evidence="11" type="ORF">MBRA1_003533</name>
</gene>
<dbReference type="SUPFAM" id="SSF51161">
    <property type="entry name" value="Trimeric LpxA-like enzymes"/>
    <property type="match status" value="1"/>
</dbReference>
<evidence type="ECO:0000313" key="11">
    <source>
        <dbReference type="EMBL" id="WFC96870.1"/>
    </source>
</evidence>
<dbReference type="GO" id="GO:0002183">
    <property type="term" value="P:cytoplasmic translational initiation"/>
    <property type="evidence" value="ECO:0007669"/>
    <property type="project" value="TreeGrafter"/>
</dbReference>
<dbReference type="AlphaFoldDB" id="A0AAF0IR72"/>
<dbReference type="Gene3D" id="3.90.550.10">
    <property type="entry name" value="Spore Coat Polysaccharide Biosynthesis Protein SpsA, Chain A"/>
    <property type="match status" value="1"/>
</dbReference>
<evidence type="ECO:0000256" key="9">
    <source>
        <dbReference type="SAM" id="MobiDB-lite"/>
    </source>
</evidence>
<protein>
    <recommendedName>
        <fullName evidence="6">Translation initiation factor eIF2B subunit gamma</fullName>
    </recommendedName>
    <alternativeName>
        <fullName evidence="7">eIF2B GDP-GTP exchange factor subunit gamma</fullName>
    </alternativeName>
</protein>
<evidence type="ECO:0000256" key="5">
    <source>
        <dbReference type="ARBA" id="ARBA00022917"/>
    </source>
</evidence>
<dbReference type="PANTHER" id="PTHR45989">
    <property type="entry name" value="TRANSLATION INITIATION FACTOR EIF-2B SUBUNIT GAMMA"/>
    <property type="match status" value="1"/>
</dbReference>
<evidence type="ECO:0000313" key="12">
    <source>
        <dbReference type="Proteomes" id="UP001216638"/>
    </source>
</evidence>
<evidence type="ECO:0000256" key="3">
    <source>
        <dbReference type="ARBA" id="ARBA00022490"/>
    </source>
</evidence>
<name>A0AAF0IR72_9BASI</name>
<dbReference type="GO" id="GO:0005829">
    <property type="term" value="C:cytosol"/>
    <property type="evidence" value="ECO:0007669"/>
    <property type="project" value="UniProtKB-SubCell"/>
</dbReference>
<comment type="subunit">
    <text evidence="8">Component of the translation initiation factor 2B (eIF2B) complex which is a heterodecamer of two sets of five different subunits: alpha, beta, gamma, delta and epsilon. Subunits alpha, beta and delta comprise a regulatory subcomplex and subunits epsilon and gamma comprise a catalytic subcomplex. Within the complex, the hexameric regulatory complex resides at the center, with the two heterodimeric catalytic subcomplexes bound on opposite sides.</text>
</comment>
<dbReference type="InterPro" id="IPR011004">
    <property type="entry name" value="Trimer_LpxA-like_sf"/>
</dbReference>
<organism evidence="11 12">
    <name type="scientific">Malassezia brasiliensis</name>
    <dbReference type="NCBI Taxonomy" id="1821822"/>
    <lineage>
        <taxon>Eukaryota</taxon>
        <taxon>Fungi</taxon>
        <taxon>Dikarya</taxon>
        <taxon>Basidiomycota</taxon>
        <taxon>Ustilaginomycotina</taxon>
        <taxon>Malasseziomycetes</taxon>
        <taxon>Malasseziales</taxon>
        <taxon>Malasseziaceae</taxon>
        <taxon>Malassezia</taxon>
    </lineage>
</organism>
<dbReference type="InterPro" id="IPR056764">
    <property type="entry name" value="LbH_EIF2B3/5"/>
</dbReference>